<accession>A0AAD5IRK4</accession>
<feature type="domain" description="Reverse transcriptase" evidence="1">
    <location>
        <begin position="222"/>
        <end position="308"/>
    </location>
</feature>
<protein>
    <recommendedName>
        <fullName evidence="1">Reverse transcriptase domain-containing protein</fullName>
    </recommendedName>
</protein>
<sequence>MRTDQEELFGKVCAQTSKVPLGLYLKILMSLGGLMSQLGAAPELLSLWRNLLIVFKLRSLMIFVPQAFFTFGATRETEEDLLRQKSRIQWLKAGDCNSSYFFKAINGRRNRSKIHSISGDDGFLIECDIPVKNEAIRHFQNILGCTMPTRHGIDTLSNIIDNVISNDQADLMDRDVTNDEIREKTWDIVGEDVINAIQEFFRSGHLFKELNATIISLVPKVPNPSMMKDFRPIFCCNTLYKIIAKIIANRIKPCLPDIISPSQSTFVAGRSIGDNILLAQELMRNYHTDISCPRLTLKVDLKKAIDMVD</sequence>
<proteinExistence type="predicted"/>
<organism evidence="2 3">
    <name type="scientific">Acer negundo</name>
    <name type="common">Box elder</name>
    <dbReference type="NCBI Taxonomy" id="4023"/>
    <lineage>
        <taxon>Eukaryota</taxon>
        <taxon>Viridiplantae</taxon>
        <taxon>Streptophyta</taxon>
        <taxon>Embryophyta</taxon>
        <taxon>Tracheophyta</taxon>
        <taxon>Spermatophyta</taxon>
        <taxon>Magnoliopsida</taxon>
        <taxon>eudicotyledons</taxon>
        <taxon>Gunneridae</taxon>
        <taxon>Pentapetalae</taxon>
        <taxon>rosids</taxon>
        <taxon>malvids</taxon>
        <taxon>Sapindales</taxon>
        <taxon>Sapindaceae</taxon>
        <taxon>Hippocastanoideae</taxon>
        <taxon>Acereae</taxon>
        <taxon>Acer</taxon>
    </lineage>
</organism>
<dbReference type="EMBL" id="JAJSOW010000103">
    <property type="protein sequence ID" value="KAI9174462.1"/>
    <property type="molecule type" value="Genomic_DNA"/>
</dbReference>
<keyword evidence="3" id="KW-1185">Reference proteome</keyword>
<reference evidence="2" key="2">
    <citation type="submission" date="2023-02" db="EMBL/GenBank/DDBJ databases">
        <authorList>
            <person name="Swenson N.G."/>
            <person name="Wegrzyn J.L."/>
            <person name="Mcevoy S.L."/>
        </authorList>
    </citation>
    <scope>NUCLEOTIDE SEQUENCE</scope>
    <source>
        <strain evidence="2">91603</strain>
        <tissue evidence="2">Leaf</tissue>
    </source>
</reference>
<dbReference type="PANTHER" id="PTHR46890:SF48">
    <property type="entry name" value="RNA-DIRECTED DNA POLYMERASE"/>
    <property type="match status" value="1"/>
</dbReference>
<evidence type="ECO:0000259" key="1">
    <source>
        <dbReference type="Pfam" id="PF00078"/>
    </source>
</evidence>
<dbReference type="Pfam" id="PF00078">
    <property type="entry name" value="RVT_1"/>
    <property type="match status" value="1"/>
</dbReference>
<gene>
    <name evidence="2" type="ORF">LWI28_017614</name>
</gene>
<dbReference type="Proteomes" id="UP001064489">
    <property type="component" value="Chromosome 8"/>
</dbReference>
<comment type="caution">
    <text evidence="2">The sequence shown here is derived from an EMBL/GenBank/DDBJ whole genome shotgun (WGS) entry which is preliminary data.</text>
</comment>
<dbReference type="InterPro" id="IPR052343">
    <property type="entry name" value="Retrotransposon-Effector_Assoc"/>
</dbReference>
<name>A0AAD5IRK4_ACENE</name>
<reference evidence="2" key="1">
    <citation type="journal article" date="2022" name="Plant J.">
        <title>Strategies of tolerance reflected in two North American maple genomes.</title>
        <authorList>
            <person name="McEvoy S.L."/>
            <person name="Sezen U.U."/>
            <person name="Trouern-Trend A."/>
            <person name="McMahon S.M."/>
            <person name="Schaberg P.G."/>
            <person name="Yang J."/>
            <person name="Wegrzyn J.L."/>
            <person name="Swenson N.G."/>
        </authorList>
    </citation>
    <scope>NUCLEOTIDE SEQUENCE</scope>
    <source>
        <strain evidence="2">91603</strain>
    </source>
</reference>
<evidence type="ECO:0000313" key="3">
    <source>
        <dbReference type="Proteomes" id="UP001064489"/>
    </source>
</evidence>
<dbReference type="PANTHER" id="PTHR46890">
    <property type="entry name" value="NON-LTR RETROLELEMENT REVERSE TRANSCRIPTASE-LIKE PROTEIN-RELATED"/>
    <property type="match status" value="1"/>
</dbReference>
<dbReference type="InterPro" id="IPR000477">
    <property type="entry name" value="RT_dom"/>
</dbReference>
<dbReference type="AlphaFoldDB" id="A0AAD5IRK4"/>
<evidence type="ECO:0000313" key="2">
    <source>
        <dbReference type="EMBL" id="KAI9174462.1"/>
    </source>
</evidence>